<proteinExistence type="predicted"/>
<comment type="caution">
    <text evidence="1">The sequence shown here is derived from an EMBL/GenBank/DDBJ whole genome shotgun (WGS) entry which is preliminary data.</text>
</comment>
<dbReference type="GeneID" id="90076757"/>
<organism evidence="1 2">
    <name type="scientific">Saccharomycopsis crataegensis</name>
    <dbReference type="NCBI Taxonomy" id="43959"/>
    <lineage>
        <taxon>Eukaryota</taxon>
        <taxon>Fungi</taxon>
        <taxon>Dikarya</taxon>
        <taxon>Ascomycota</taxon>
        <taxon>Saccharomycotina</taxon>
        <taxon>Saccharomycetes</taxon>
        <taxon>Saccharomycopsidaceae</taxon>
        <taxon>Saccharomycopsis</taxon>
    </lineage>
</organism>
<dbReference type="AlphaFoldDB" id="A0AAV5QVP2"/>
<evidence type="ECO:0000313" key="1">
    <source>
        <dbReference type="EMBL" id="GMM38769.1"/>
    </source>
</evidence>
<protein>
    <submittedName>
        <fullName evidence="1">Uncharacterized protein</fullName>
    </submittedName>
</protein>
<keyword evidence="2" id="KW-1185">Reference proteome</keyword>
<evidence type="ECO:0000313" key="2">
    <source>
        <dbReference type="Proteomes" id="UP001360560"/>
    </source>
</evidence>
<gene>
    <name evidence="1" type="ORF">DASC09_061080</name>
</gene>
<dbReference type="Proteomes" id="UP001360560">
    <property type="component" value="Unassembled WGS sequence"/>
</dbReference>
<dbReference type="EMBL" id="BTFZ01000020">
    <property type="protein sequence ID" value="GMM38769.1"/>
    <property type="molecule type" value="Genomic_DNA"/>
</dbReference>
<name>A0AAV5QVP2_9ASCO</name>
<sequence>MVPMILARNFLIFSKRIRSINPIFIRDYYFKRRPLKNRILETIAEPENSTVTKNKLIGYLQLYNSEFSKIEEQLYFKKAADKNVPFNITRHLLDFPLSNHREFSNIQNTWMEYFSQYDINFIKQALIEMSLKQDESLRHFWIISIKLSLSSLDFYRDMLGLIQILCDEIKNNPKLISKYFNDDFYDCIIGFYFLNRKSLLVKAAHDVIYPVLKSQDSMKLVKCCCVPSNKNSEDFTESFNSLLYIKKPLTGSYNKVGDGIYDSLISFLNTRLLTAEQILVNESQTDQERYCSLPSTGTSENSVGSVSLELTLAMLDIHIRLLRNRDIPKNPTLLNKLIGRMVQICVASGRDSLIANNSGSHDTLIKGLRKTFNYLVMDETNVMMLYNNDLQVYENRSSTSWWTQRFVNLMVDYCFLDSRTYSAESRLVSLLKVIPKYYYFENVKFWEHLYHKCSETRGTVLRFISADKLFFKYGVGKKLTDKENITSELSFDTFSKYVLHHGQYYKLIEYKCKTYQNTKYFSAILNPIIDHFLKDGGEGRAKLVETLSYLGNSEYRMILSPRIMGYCISALCEQGDYDSILDIIKIFLEDLGKAQNSRDELGLIDSKLISNYVDEIAKFYVIGVTKSWMATLSEEELTSINLQPQTVFHDANSMHLLKKLMDILNSTESFQVGKFPKVQNTLTHFFLKSNDFERTLKLVKLLVENDPQNGLEKETLMQCSKKISNRMFRSNRLPEGPHKELHDIVVDYVNNMHNVLSIDMENWSKLYSTLAFVQTNYHQVGNYLFWVINKVLYSYAYENGTPIKLSDEDEKIFKKIQLMNEIDQLELHKDILPQAFKALKSLESTEVCYKGKTLFNTSQQLIDEFYSTIQDFFTPGIICRLIDLGVEKSPHKPFEGLELIMLLKDLQFIRGSTLQKSKTKIESTIIRSLKNLYTQRQNRMHIRWSQARASKQLLSESVAQENYKAMTEGYKPPEIQLYEREEVAEIFSIMMEKLFTENLKD</sequence>
<reference evidence="1 2" key="1">
    <citation type="journal article" date="2023" name="Elife">
        <title>Identification of key yeast species and microbe-microbe interactions impacting larval growth of Drosophila in the wild.</title>
        <authorList>
            <person name="Mure A."/>
            <person name="Sugiura Y."/>
            <person name="Maeda R."/>
            <person name="Honda K."/>
            <person name="Sakurai N."/>
            <person name="Takahashi Y."/>
            <person name="Watada M."/>
            <person name="Katoh T."/>
            <person name="Gotoh A."/>
            <person name="Gotoh Y."/>
            <person name="Taniguchi I."/>
            <person name="Nakamura K."/>
            <person name="Hayashi T."/>
            <person name="Katayama T."/>
            <person name="Uemura T."/>
            <person name="Hattori Y."/>
        </authorList>
    </citation>
    <scope>NUCLEOTIDE SEQUENCE [LARGE SCALE GENOMIC DNA]</scope>
    <source>
        <strain evidence="1 2">SC-9</strain>
    </source>
</reference>
<accession>A0AAV5QVP2</accession>
<dbReference type="RefSeq" id="XP_064855764.1">
    <property type="nucleotide sequence ID" value="XM_064999692.1"/>
</dbReference>